<evidence type="ECO:0000256" key="6">
    <source>
        <dbReference type="ARBA" id="ARBA00022729"/>
    </source>
</evidence>
<feature type="compositionally biased region" description="Basic and acidic residues" evidence="9">
    <location>
        <begin position="607"/>
        <end position="617"/>
    </location>
</feature>
<dbReference type="Proteomes" id="UP001310594">
    <property type="component" value="Unassembled WGS sequence"/>
</dbReference>
<feature type="region of interest" description="Disordered" evidence="9">
    <location>
        <begin position="518"/>
        <end position="734"/>
    </location>
</feature>
<feature type="region of interest" description="Disordered" evidence="9">
    <location>
        <begin position="343"/>
        <end position="370"/>
    </location>
</feature>
<feature type="region of interest" description="Disordered" evidence="9">
    <location>
        <begin position="143"/>
        <end position="202"/>
    </location>
</feature>
<keyword evidence="5" id="KW-0336">GPI-anchor</keyword>
<evidence type="ECO:0000256" key="2">
    <source>
        <dbReference type="ARBA" id="ARBA00004613"/>
    </source>
</evidence>
<evidence type="ECO:0000256" key="3">
    <source>
        <dbReference type="ARBA" id="ARBA00010031"/>
    </source>
</evidence>
<dbReference type="GO" id="GO:0098552">
    <property type="term" value="C:side of membrane"/>
    <property type="evidence" value="ECO:0007669"/>
    <property type="project" value="UniProtKB-KW"/>
</dbReference>
<evidence type="ECO:0000313" key="12">
    <source>
        <dbReference type="EMBL" id="KAK5695487.1"/>
    </source>
</evidence>
<keyword evidence="10" id="KW-0812">Transmembrane</keyword>
<reference evidence="12" key="1">
    <citation type="submission" date="2023-08" db="EMBL/GenBank/DDBJ databases">
        <title>Black Yeasts Isolated from many extreme environments.</title>
        <authorList>
            <person name="Coleine C."/>
            <person name="Stajich J.E."/>
            <person name="Selbmann L."/>
        </authorList>
    </citation>
    <scope>NUCLEOTIDE SEQUENCE</scope>
    <source>
        <strain evidence="12">CCFEE 5810</strain>
    </source>
</reference>
<feature type="domain" description="CFEM" evidence="11">
    <location>
        <begin position="40"/>
        <end position="99"/>
    </location>
</feature>
<feature type="compositionally biased region" description="Low complexity" evidence="9">
    <location>
        <begin position="178"/>
        <end position="202"/>
    </location>
</feature>
<comment type="similarity">
    <text evidence="3">Belongs to the RBT5 family.</text>
</comment>
<keyword evidence="10" id="KW-0472">Membrane</keyword>
<evidence type="ECO:0000259" key="11">
    <source>
        <dbReference type="Pfam" id="PF05730"/>
    </source>
</evidence>
<keyword evidence="5" id="KW-0325">Glycoprotein</keyword>
<feature type="compositionally biased region" description="Polar residues" evidence="9">
    <location>
        <begin position="160"/>
        <end position="177"/>
    </location>
</feature>
<feature type="region of interest" description="Disordered" evidence="9">
    <location>
        <begin position="446"/>
        <end position="481"/>
    </location>
</feature>
<feature type="compositionally biased region" description="Polar residues" evidence="9">
    <location>
        <begin position="671"/>
        <end position="684"/>
    </location>
</feature>
<comment type="caution">
    <text evidence="12">The sequence shown here is derived from an EMBL/GenBank/DDBJ whole genome shotgun (WGS) entry which is preliminary data.</text>
</comment>
<dbReference type="InterPro" id="IPR008427">
    <property type="entry name" value="Extracellular_membr_CFEM_dom"/>
</dbReference>
<proteinExistence type="inferred from homology"/>
<protein>
    <recommendedName>
        <fullName evidence="11">CFEM domain-containing protein</fullName>
    </recommendedName>
</protein>
<comment type="subcellular location">
    <subcellularLocation>
        <location evidence="1">Membrane</location>
        <topology evidence="1">Lipid-anchor</topology>
        <topology evidence="1">GPI-anchor</topology>
    </subcellularLocation>
    <subcellularLocation>
        <location evidence="2">Secreted</location>
    </subcellularLocation>
</comment>
<evidence type="ECO:0000256" key="1">
    <source>
        <dbReference type="ARBA" id="ARBA00004589"/>
    </source>
</evidence>
<feature type="compositionally biased region" description="Low complexity" evidence="9">
    <location>
        <begin position="470"/>
        <end position="481"/>
    </location>
</feature>
<name>A0AAN7W2W9_9PEZI</name>
<feature type="compositionally biased region" description="Polar residues" evidence="9">
    <location>
        <begin position="537"/>
        <end position="546"/>
    </location>
</feature>
<gene>
    <name evidence="12" type="ORF">LTR97_008995</name>
</gene>
<feature type="region of interest" description="Disordered" evidence="9">
    <location>
        <begin position="1"/>
        <end position="23"/>
    </location>
</feature>
<dbReference type="EMBL" id="JAVRQU010000014">
    <property type="protein sequence ID" value="KAK5695487.1"/>
    <property type="molecule type" value="Genomic_DNA"/>
</dbReference>
<evidence type="ECO:0000256" key="9">
    <source>
        <dbReference type="SAM" id="MobiDB-lite"/>
    </source>
</evidence>
<feature type="compositionally biased region" description="Polar residues" evidence="9">
    <location>
        <begin position="581"/>
        <end position="599"/>
    </location>
</feature>
<organism evidence="12 13">
    <name type="scientific">Elasticomyces elasticus</name>
    <dbReference type="NCBI Taxonomy" id="574655"/>
    <lineage>
        <taxon>Eukaryota</taxon>
        <taxon>Fungi</taxon>
        <taxon>Dikarya</taxon>
        <taxon>Ascomycota</taxon>
        <taxon>Pezizomycotina</taxon>
        <taxon>Dothideomycetes</taxon>
        <taxon>Dothideomycetidae</taxon>
        <taxon>Mycosphaerellales</taxon>
        <taxon>Teratosphaeriaceae</taxon>
        <taxon>Elasticomyces</taxon>
    </lineage>
</organism>
<evidence type="ECO:0000256" key="8">
    <source>
        <dbReference type="ARBA" id="ARBA00023288"/>
    </source>
</evidence>
<sequence>MAARERSTRFDSRRQEKRSQYSSLTIRQSGTLPRQLQTIVPTCAQTCLNGYIKQQYAACSSDDDLDCLCSKYSSQGYTLGELAYICLQKDCPPASQGKQQSVYGVCSAETSKVAATHSTLTLPASATVSPGVTTTTLEVYITSSASTPSPSSEATSRTTLQTSTLPRTGSATKTSTQTAVPATSSIASSTPTVPAAAGTSTGSTNLTSGQAVGVSVAAFGGLALIVALIWLFSCLRRRKGKGICKSPSSKHDSYDFVDEAPPRFSPFNYGYADPRGPLGGSVGRRAELPDEKKAKTQWYREHFPTQQPPGNFDALGLKVNRTVWPESIRSQRSNGTLRTVSQLLPDKPGETPPIPSHTRFVPPPPSVKSPETVFEEYRHSRPTSKRMSANLMPPVPTHATLLRTKGAMPGTQHAKQGTTPPTEVRQPSLSLTMPMKASRAAMKVPSPIAIVPPPMPRTSSADRASRGSRAKSGTSSKSGGSLLDYYASPTADLSMNPLGSPFTPISLEPQRRVKPVPTAITVTKPTYPPRAVRRVSSAGSDTSFESTDPDEPTPPDEADKQLSPVAEHSPIAAIRYPKVPRSSNQSIPRSPQIKSGSTKSPRRHRQRREEPRDDRRVLPSLTPIKTSEYVTPERQITSSPSLTGSTLAVKRSKDTASPATEKRLFIDTSHSRANSHVRSQSRPQDMTAITPPRISANGTRQESPLKGYGRVASAGGRYHKSTSNNDTLTPEMKSPAPTVVRYAADGEAYQTALKSPLWEPKLTPRRRGDDLFLEVGLASPGMASPGLLTPGPLSARR</sequence>
<feature type="compositionally biased region" description="Acidic residues" evidence="9">
    <location>
        <begin position="547"/>
        <end position="556"/>
    </location>
</feature>
<evidence type="ECO:0000256" key="5">
    <source>
        <dbReference type="ARBA" id="ARBA00022622"/>
    </source>
</evidence>
<feature type="transmembrane region" description="Helical" evidence="10">
    <location>
        <begin position="211"/>
        <end position="232"/>
    </location>
</feature>
<dbReference type="Pfam" id="PF05730">
    <property type="entry name" value="CFEM"/>
    <property type="match status" value="1"/>
</dbReference>
<evidence type="ECO:0000256" key="7">
    <source>
        <dbReference type="ARBA" id="ARBA00023157"/>
    </source>
</evidence>
<feature type="compositionally biased region" description="Low complexity" evidence="9">
    <location>
        <begin position="143"/>
        <end position="159"/>
    </location>
</feature>
<dbReference type="GO" id="GO:0005576">
    <property type="term" value="C:extracellular region"/>
    <property type="evidence" value="ECO:0007669"/>
    <property type="project" value="UniProtKB-SubCell"/>
</dbReference>
<feature type="compositionally biased region" description="Basic and acidic residues" evidence="9">
    <location>
        <begin position="1"/>
        <end position="19"/>
    </location>
</feature>
<evidence type="ECO:0000256" key="4">
    <source>
        <dbReference type="ARBA" id="ARBA00022525"/>
    </source>
</evidence>
<dbReference type="AlphaFoldDB" id="A0AAN7W2W9"/>
<keyword evidence="10" id="KW-1133">Transmembrane helix</keyword>
<accession>A0AAN7W2W9</accession>
<keyword evidence="4" id="KW-0964">Secreted</keyword>
<keyword evidence="7" id="KW-1015">Disulfide bond</keyword>
<feature type="compositionally biased region" description="Pro residues" evidence="9">
    <location>
        <begin position="350"/>
        <end position="367"/>
    </location>
</feature>
<feature type="compositionally biased region" description="Polar residues" evidence="9">
    <location>
        <begin position="623"/>
        <end position="646"/>
    </location>
</feature>
<evidence type="ECO:0000313" key="13">
    <source>
        <dbReference type="Proteomes" id="UP001310594"/>
    </source>
</evidence>
<evidence type="ECO:0000256" key="10">
    <source>
        <dbReference type="SAM" id="Phobius"/>
    </source>
</evidence>
<keyword evidence="6" id="KW-0732">Signal</keyword>
<keyword evidence="8" id="KW-0449">Lipoprotein</keyword>